<keyword evidence="2" id="KW-1185">Reference proteome</keyword>
<dbReference type="EMBL" id="CP046052">
    <property type="protein sequence ID" value="QGM46363.1"/>
    <property type="molecule type" value="Genomic_DNA"/>
</dbReference>
<dbReference type="Proteomes" id="UP000309061">
    <property type="component" value="Chromosome"/>
</dbReference>
<accession>A0A6B8KIK0</accession>
<dbReference type="AlphaFoldDB" id="A0A6B8KIK0"/>
<reference evidence="1 2" key="1">
    <citation type="submission" date="2019-11" db="EMBL/GenBank/DDBJ databases">
        <title>The genome sequence of Methylocystis heyeri.</title>
        <authorList>
            <person name="Oshkin I.Y."/>
            <person name="Miroshnikov K."/>
            <person name="Dedysh S.N."/>
        </authorList>
    </citation>
    <scope>NUCLEOTIDE SEQUENCE [LARGE SCALE GENOMIC DNA]</scope>
    <source>
        <strain evidence="1 2">H2</strain>
    </source>
</reference>
<dbReference type="KEGG" id="mhey:H2LOC_012010"/>
<proteinExistence type="predicted"/>
<dbReference type="RefSeq" id="WP_154331642.1">
    <property type="nucleotide sequence ID" value="NZ_CP046052.1"/>
</dbReference>
<sequence length="57" mass="6417">MEILRGPKITDQQVFLPTREPTPLDQEKLALREISDIAAQLFNAQLVIMQNAGEIVL</sequence>
<protein>
    <submittedName>
        <fullName evidence="1">Uncharacterized protein</fullName>
    </submittedName>
</protein>
<organism evidence="1 2">
    <name type="scientific">Methylocystis heyeri</name>
    <dbReference type="NCBI Taxonomy" id="391905"/>
    <lineage>
        <taxon>Bacteria</taxon>
        <taxon>Pseudomonadati</taxon>
        <taxon>Pseudomonadota</taxon>
        <taxon>Alphaproteobacteria</taxon>
        <taxon>Hyphomicrobiales</taxon>
        <taxon>Methylocystaceae</taxon>
        <taxon>Methylocystis</taxon>
    </lineage>
</organism>
<evidence type="ECO:0000313" key="1">
    <source>
        <dbReference type="EMBL" id="QGM46363.1"/>
    </source>
</evidence>
<gene>
    <name evidence="1" type="ORF">H2LOC_012010</name>
</gene>
<name>A0A6B8KIK0_9HYPH</name>
<evidence type="ECO:0000313" key="2">
    <source>
        <dbReference type="Proteomes" id="UP000309061"/>
    </source>
</evidence>